<proteinExistence type="predicted"/>
<accession>A0A1H3VQE4</accession>
<evidence type="ECO:0000313" key="2">
    <source>
        <dbReference type="Proteomes" id="UP000183469"/>
    </source>
</evidence>
<dbReference type="Proteomes" id="UP000183469">
    <property type="component" value="Unassembled WGS sequence"/>
</dbReference>
<dbReference type="AlphaFoldDB" id="A0A1H3VQE4"/>
<sequence length="159" mass="18022">MSKITIFNSWDYLDNPDDGCEVWNTERRLLLDFFRKLPCEGQVIMQGTVGRWNGTFPAGKTGILDLLLSELMECADDVEIYDENGHLFIRTTHHDGSNLFEVKALTGAGLNAIEAFTKGRGRWYGLSDKDLHDKLMNSSRYTHLPKYAKHLGIMPIKAA</sequence>
<organism evidence="1 2">
    <name type="scientific">Selenomonas ruminantium</name>
    <dbReference type="NCBI Taxonomy" id="971"/>
    <lineage>
        <taxon>Bacteria</taxon>
        <taxon>Bacillati</taxon>
        <taxon>Bacillota</taxon>
        <taxon>Negativicutes</taxon>
        <taxon>Selenomonadales</taxon>
        <taxon>Selenomonadaceae</taxon>
        <taxon>Selenomonas</taxon>
    </lineage>
</organism>
<dbReference type="EMBL" id="FNQG01000002">
    <property type="protein sequence ID" value="SDZ76454.1"/>
    <property type="molecule type" value="Genomic_DNA"/>
</dbReference>
<name>A0A1H3VQE4_SELRU</name>
<reference evidence="1 2" key="1">
    <citation type="submission" date="2016-10" db="EMBL/GenBank/DDBJ databases">
        <authorList>
            <person name="de Groot N.N."/>
        </authorList>
    </citation>
    <scope>NUCLEOTIDE SEQUENCE [LARGE SCALE GENOMIC DNA]</scope>
    <source>
        <strain evidence="1 2">DSM 2872</strain>
    </source>
</reference>
<protein>
    <submittedName>
        <fullName evidence="1">Uncharacterized protein</fullName>
    </submittedName>
</protein>
<gene>
    <name evidence="1" type="ORF">SAMN05660648_00437</name>
</gene>
<evidence type="ECO:0000313" key="1">
    <source>
        <dbReference type="EMBL" id="SDZ76454.1"/>
    </source>
</evidence>
<dbReference type="RefSeq" id="WP_074670527.1">
    <property type="nucleotide sequence ID" value="NZ_FNQG01000002.1"/>
</dbReference>
<dbReference type="OrthoDB" id="1667210at2"/>